<dbReference type="GO" id="GO:0004181">
    <property type="term" value="F:metallocarboxypeptidase activity"/>
    <property type="evidence" value="ECO:0007669"/>
    <property type="project" value="InterPro"/>
</dbReference>
<evidence type="ECO:0000256" key="9">
    <source>
        <dbReference type="ARBA" id="ARBA00022833"/>
    </source>
</evidence>
<keyword evidence="5" id="KW-0645">Protease</keyword>
<evidence type="ECO:0000256" key="4">
    <source>
        <dbReference type="ARBA" id="ARBA00022645"/>
    </source>
</evidence>
<dbReference type="InterPro" id="IPR000834">
    <property type="entry name" value="Peptidase_M14"/>
</dbReference>
<evidence type="ECO:0000256" key="11">
    <source>
        <dbReference type="ARBA" id="ARBA00023049"/>
    </source>
</evidence>
<keyword evidence="12" id="KW-0865">Zymogen</keyword>
<comment type="caution">
    <text evidence="17">The sequence shown here is derived from an EMBL/GenBank/DDBJ whole genome shotgun (WGS) entry which is preliminary data.</text>
</comment>
<evidence type="ECO:0000256" key="12">
    <source>
        <dbReference type="ARBA" id="ARBA00023145"/>
    </source>
</evidence>
<keyword evidence="9" id="KW-0862">Zinc</keyword>
<proteinExistence type="inferred from homology"/>
<dbReference type="Gene3D" id="3.30.70.340">
    <property type="entry name" value="Metallocarboxypeptidase-like"/>
    <property type="match status" value="1"/>
</dbReference>
<organism evidence="17 18">
    <name type="scientific">Operophtera brumata</name>
    <name type="common">Winter moth</name>
    <name type="synonym">Phalaena brumata</name>
    <dbReference type="NCBI Taxonomy" id="104452"/>
    <lineage>
        <taxon>Eukaryota</taxon>
        <taxon>Metazoa</taxon>
        <taxon>Ecdysozoa</taxon>
        <taxon>Arthropoda</taxon>
        <taxon>Hexapoda</taxon>
        <taxon>Insecta</taxon>
        <taxon>Pterygota</taxon>
        <taxon>Neoptera</taxon>
        <taxon>Endopterygota</taxon>
        <taxon>Lepidoptera</taxon>
        <taxon>Glossata</taxon>
        <taxon>Ditrysia</taxon>
        <taxon>Geometroidea</taxon>
        <taxon>Geometridae</taxon>
        <taxon>Larentiinae</taxon>
        <taxon>Operophtera</taxon>
    </lineage>
</organism>
<dbReference type="InterPro" id="IPR003146">
    <property type="entry name" value="M14A_act_pep"/>
</dbReference>
<dbReference type="InterPro" id="IPR036990">
    <property type="entry name" value="M14A-like_propep"/>
</dbReference>
<evidence type="ECO:0000256" key="10">
    <source>
        <dbReference type="ARBA" id="ARBA00023026"/>
    </source>
</evidence>
<dbReference type="STRING" id="104452.A0A0L7K4E0"/>
<evidence type="ECO:0000313" key="18">
    <source>
        <dbReference type="Proteomes" id="UP000037510"/>
    </source>
</evidence>
<dbReference type="PANTHER" id="PTHR11705:SF143">
    <property type="entry name" value="SLL0236 PROTEIN"/>
    <property type="match status" value="1"/>
</dbReference>
<dbReference type="PROSITE" id="PS00132">
    <property type="entry name" value="CARBOXYPEPT_ZN_1"/>
    <property type="match status" value="1"/>
</dbReference>
<dbReference type="Pfam" id="PF02244">
    <property type="entry name" value="Propep_M14"/>
    <property type="match status" value="1"/>
</dbReference>
<evidence type="ECO:0000256" key="13">
    <source>
        <dbReference type="ARBA" id="ARBA00023157"/>
    </source>
</evidence>
<dbReference type="PANTHER" id="PTHR11705">
    <property type="entry name" value="PROTEASE FAMILY M14 CARBOXYPEPTIDASE A,B"/>
    <property type="match status" value="1"/>
</dbReference>
<dbReference type="EMBL" id="JTDY01011270">
    <property type="protein sequence ID" value="KOB57171.1"/>
    <property type="molecule type" value="Genomic_DNA"/>
</dbReference>
<dbReference type="Pfam" id="PF00246">
    <property type="entry name" value="Peptidase_M14"/>
    <property type="match status" value="1"/>
</dbReference>
<dbReference type="Gene3D" id="3.40.630.10">
    <property type="entry name" value="Zn peptidases"/>
    <property type="match status" value="3"/>
</dbReference>
<evidence type="ECO:0000256" key="14">
    <source>
        <dbReference type="PROSITE-ProRule" id="PRU01379"/>
    </source>
</evidence>
<feature type="domain" description="Peptidase M14" evidence="16">
    <location>
        <begin position="109"/>
        <end position="307"/>
    </location>
</feature>
<comment type="cofactor">
    <cofactor evidence="1">
        <name>Zn(2+)</name>
        <dbReference type="ChEBI" id="CHEBI:29105"/>
    </cofactor>
</comment>
<comment type="caution">
    <text evidence="14">Lacks conserved residue(s) required for the propagation of feature annotation.</text>
</comment>
<dbReference type="SUPFAM" id="SSF53187">
    <property type="entry name" value="Zn-dependent exopeptidases"/>
    <property type="match status" value="1"/>
</dbReference>
<keyword evidence="7 15" id="KW-0732">Signal</keyword>
<dbReference type="GO" id="GO:0006508">
    <property type="term" value="P:proteolysis"/>
    <property type="evidence" value="ECO:0007669"/>
    <property type="project" value="UniProtKB-KW"/>
</dbReference>
<dbReference type="PROSITE" id="PS52035">
    <property type="entry name" value="PEPTIDASE_M14"/>
    <property type="match status" value="1"/>
</dbReference>
<accession>A0A0L7K4E0</accession>
<feature type="chain" id="PRO_5005572267" evidence="15">
    <location>
        <begin position="17"/>
        <end position="307"/>
    </location>
</feature>
<gene>
    <name evidence="17" type="ORF">OBRU01_25758</name>
</gene>
<evidence type="ECO:0000256" key="8">
    <source>
        <dbReference type="ARBA" id="ARBA00022801"/>
    </source>
</evidence>
<evidence type="ECO:0000256" key="1">
    <source>
        <dbReference type="ARBA" id="ARBA00001947"/>
    </source>
</evidence>
<comment type="similarity">
    <text evidence="3 14">Belongs to the peptidase M14 family.</text>
</comment>
<evidence type="ECO:0000256" key="5">
    <source>
        <dbReference type="ARBA" id="ARBA00022670"/>
    </source>
</evidence>
<keyword evidence="18" id="KW-1185">Reference proteome</keyword>
<keyword evidence="13" id="KW-1015">Disulfide bond</keyword>
<reference evidence="17 18" key="1">
    <citation type="journal article" date="2015" name="Genome Biol. Evol.">
        <title>The genome of winter moth (Operophtera brumata) provides a genomic perspective on sexual dimorphism and phenology.</title>
        <authorList>
            <person name="Derks M.F."/>
            <person name="Smit S."/>
            <person name="Salis L."/>
            <person name="Schijlen E."/>
            <person name="Bossers A."/>
            <person name="Mateman C."/>
            <person name="Pijl A.S."/>
            <person name="de Ridder D."/>
            <person name="Groenen M.A."/>
            <person name="Visser M.E."/>
            <person name="Megens H.J."/>
        </authorList>
    </citation>
    <scope>NUCLEOTIDE SEQUENCE [LARGE SCALE GENOMIC DNA]</scope>
    <source>
        <strain evidence="17">WM2013NL</strain>
        <tissue evidence="17">Head and thorax</tissue>
    </source>
</reference>
<evidence type="ECO:0000256" key="2">
    <source>
        <dbReference type="ARBA" id="ARBA00003091"/>
    </source>
</evidence>
<keyword evidence="8" id="KW-0378">Hydrolase</keyword>
<keyword evidence="6" id="KW-0479">Metal-binding</keyword>
<protein>
    <submittedName>
        <fullName evidence="17">Caboxypeptidase 4</fullName>
    </submittedName>
</protein>
<dbReference type="Proteomes" id="UP000037510">
    <property type="component" value="Unassembled WGS sequence"/>
</dbReference>
<sequence>MKVLGLVFLIVAVAYAKHEQFRGWKSLYLKPTSQEQLKLIGALADAYEVDIISHPILEREGVVLVKPQHLDGFVGALEEQDVSYRVHANDVKAKNETRARSGRQLPYDNYQDLEVIDAYLDDIAARYPNLVTLVEPATTFEGRPIKYLKISTTNFQDTSKPVIFIDGGIHSREWISPPTVTWAIKKLVEDNRFWRKTRSTDQHSLSYLCPGVDGNRNYDFAWNTVGTSSNPCTDTYGGSRYGASGAAEDYAHSVGVPLSYTYELPGLSWGFEGFHLNPRYIEQVCIETWEGIVVGARRAGDLFVPLP</sequence>
<evidence type="ECO:0000256" key="6">
    <source>
        <dbReference type="ARBA" id="ARBA00022723"/>
    </source>
</evidence>
<dbReference type="GO" id="GO:0005615">
    <property type="term" value="C:extracellular space"/>
    <property type="evidence" value="ECO:0007669"/>
    <property type="project" value="TreeGrafter"/>
</dbReference>
<keyword evidence="11" id="KW-0482">Metalloprotease</keyword>
<keyword evidence="10" id="KW-0843">Virulence</keyword>
<evidence type="ECO:0000313" key="17">
    <source>
        <dbReference type="EMBL" id="KOB57171.1"/>
    </source>
</evidence>
<dbReference type="InterPro" id="IPR057246">
    <property type="entry name" value="CARBOXYPEPT_ZN_1"/>
</dbReference>
<keyword evidence="4" id="KW-0121">Carboxypeptidase</keyword>
<comment type="function">
    <text evidence="2">Extracellular metalloprotease that contributes to pathogenicity.</text>
</comment>
<name>A0A0L7K4E0_OPEBR</name>
<dbReference type="AlphaFoldDB" id="A0A0L7K4E0"/>
<dbReference type="SMART" id="SM00631">
    <property type="entry name" value="Zn_pept"/>
    <property type="match status" value="1"/>
</dbReference>
<dbReference type="PRINTS" id="PR00765">
    <property type="entry name" value="CRBOXYPTASEA"/>
</dbReference>
<dbReference type="SUPFAM" id="SSF54897">
    <property type="entry name" value="Protease propeptides/inhibitors"/>
    <property type="match status" value="1"/>
</dbReference>
<evidence type="ECO:0000256" key="15">
    <source>
        <dbReference type="SAM" id="SignalP"/>
    </source>
</evidence>
<dbReference type="GO" id="GO:0008270">
    <property type="term" value="F:zinc ion binding"/>
    <property type="evidence" value="ECO:0007669"/>
    <property type="project" value="InterPro"/>
</dbReference>
<evidence type="ECO:0000259" key="16">
    <source>
        <dbReference type="PROSITE" id="PS52035"/>
    </source>
</evidence>
<evidence type="ECO:0000256" key="3">
    <source>
        <dbReference type="ARBA" id="ARBA00005988"/>
    </source>
</evidence>
<feature type="signal peptide" evidence="15">
    <location>
        <begin position="1"/>
        <end position="16"/>
    </location>
</feature>
<evidence type="ECO:0000256" key="7">
    <source>
        <dbReference type="ARBA" id="ARBA00022729"/>
    </source>
</evidence>